<dbReference type="GO" id="GO:0016758">
    <property type="term" value="F:hexosyltransferase activity"/>
    <property type="evidence" value="ECO:0007669"/>
    <property type="project" value="TreeGrafter"/>
</dbReference>
<comment type="caution">
    <text evidence="4">The sequence shown here is derived from an EMBL/GenBank/DDBJ whole genome shotgun (WGS) entry which is preliminary data.</text>
</comment>
<evidence type="ECO:0000256" key="2">
    <source>
        <dbReference type="ARBA" id="ARBA00022679"/>
    </source>
</evidence>
<dbReference type="AlphaFoldDB" id="A0A512P7Z6"/>
<dbReference type="CDD" id="cd03801">
    <property type="entry name" value="GT4_PimA-like"/>
    <property type="match status" value="1"/>
</dbReference>
<feature type="domain" description="Glycosyl transferase family 1" evidence="3">
    <location>
        <begin position="199"/>
        <end position="346"/>
    </location>
</feature>
<gene>
    <name evidence="4" type="ORF">CSO01_00310</name>
</gene>
<organism evidence="4 5">
    <name type="scientific">Cellulomonas soli</name>
    <dbReference type="NCBI Taxonomy" id="931535"/>
    <lineage>
        <taxon>Bacteria</taxon>
        <taxon>Bacillati</taxon>
        <taxon>Actinomycetota</taxon>
        <taxon>Actinomycetes</taxon>
        <taxon>Micrococcales</taxon>
        <taxon>Cellulomonadaceae</taxon>
        <taxon>Cellulomonas</taxon>
    </lineage>
</organism>
<dbReference type="OrthoDB" id="9806887at2"/>
<dbReference type="SUPFAM" id="SSF53756">
    <property type="entry name" value="UDP-Glycosyltransferase/glycogen phosphorylase"/>
    <property type="match status" value="1"/>
</dbReference>
<keyword evidence="5" id="KW-1185">Reference proteome</keyword>
<dbReference type="EMBL" id="BKAL01000001">
    <property type="protein sequence ID" value="GEP67316.1"/>
    <property type="molecule type" value="Genomic_DNA"/>
</dbReference>
<dbReference type="InterPro" id="IPR001296">
    <property type="entry name" value="Glyco_trans_1"/>
</dbReference>
<protein>
    <recommendedName>
        <fullName evidence="1">D-inositol 3-phosphate glycosyltransferase</fullName>
    </recommendedName>
</protein>
<dbReference type="PANTHER" id="PTHR45947">
    <property type="entry name" value="SULFOQUINOVOSYL TRANSFERASE SQD2"/>
    <property type="match status" value="1"/>
</dbReference>
<evidence type="ECO:0000256" key="1">
    <source>
        <dbReference type="ARBA" id="ARBA00021292"/>
    </source>
</evidence>
<keyword evidence="2 4" id="KW-0808">Transferase</keyword>
<name>A0A512P7Z6_9CELL</name>
<reference evidence="4 5" key="1">
    <citation type="submission" date="2019-07" db="EMBL/GenBank/DDBJ databases">
        <title>Whole genome shotgun sequence of Cellulomonas soli NBRC 109434.</title>
        <authorList>
            <person name="Hosoyama A."/>
            <person name="Uohara A."/>
            <person name="Ohji S."/>
            <person name="Ichikawa N."/>
        </authorList>
    </citation>
    <scope>NUCLEOTIDE SEQUENCE [LARGE SCALE GENOMIC DNA]</scope>
    <source>
        <strain evidence="4 5">NBRC 109434</strain>
    </source>
</reference>
<dbReference type="Proteomes" id="UP000321798">
    <property type="component" value="Unassembled WGS sequence"/>
</dbReference>
<evidence type="ECO:0000313" key="4">
    <source>
        <dbReference type="EMBL" id="GEP67316.1"/>
    </source>
</evidence>
<dbReference type="Pfam" id="PF00534">
    <property type="entry name" value="Glycos_transf_1"/>
    <property type="match status" value="1"/>
</dbReference>
<evidence type="ECO:0000313" key="5">
    <source>
        <dbReference type="Proteomes" id="UP000321798"/>
    </source>
</evidence>
<accession>A0A512P7Z6</accession>
<proteinExistence type="predicted"/>
<dbReference type="Gene3D" id="3.40.50.2000">
    <property type="entry name" value="Glycogen Phosphorylase B"/>
    <property type="match status" value="2"/>
</dbReference>
<dbReference type="PANTHER" id="PTHR45947:SF3">
    <property type="entry name" value="SULFOQUINOVOSYL TRANSFERASE SQD2"/>
    <property type="match status" value="1"/>
</dbReference>
<dbReference type="RefSeq" id="WP_146951115.1">
    <property type="nucleotide sequence ID" value="NZ_BAABBJ010000005.1"/>
</dbReference>
<sequence length="388" mass="41384">MRVAVAFDCFYPLSTGGGERQYRLFAETFVSEGAEVDYLTRRQWTGPAPVLDGVDVVAVSGPSELYDATGGRTLLPAVRFAAGLFRHLVRTRGRYDALVVSALPVLNVFAARLALLGTRTRICADFLEVWRPEQWVEYSGPVVGRVASVLQGLAARVSPLVSCHSQMNARRLVAAGARRPPVVSPGLIHQVPDQDPGLEQVQPPTVVYVGRHIPDKRVEVLPAAVAWARDRIPGLRAVVLGEGQTTPEVAAEVARLGLEAVVELPGFVPQERLDALLRDAAVLVNPSRREGYGLVVVEACATGTPVVLVDGPDNASVELVEPGVNGFVARGVEPEVLGAAIVAAVEGGTGLRASTRSWFEQVAGERTVQVAATALLDRLREPGRAPGR</sequence>
<dbReference type="InterPro" id="IPR050194">
    <property type="entry name" value="Glycosyltransferase_grp1"/>
</dbReference>
<evidence type="ECO:0000259" key="3">
    <source>
        <dbReference type="Pfam" id="PF00534"/>
    </source>
</evidence>